<accession>A0A6J5M866</accession>
<sequence>MEFKMNTELIEQIKDNMIKFPTSVRMGRWFSACESSSCGTAGCIAGWACALSKRLTRVDTSLGSVYQTDLVAHSIFDIARSLLDISIVNARQLFYPEHWPEEFIRSIVKGKDYRAVFVGFNDLEDKMTEDKRKFFADYFYHRKLNYHQESDIVVRRLEYLQETGE</sequence>
<proteinExistence type="predicted"/>
<organism evidence="1">
    <name type="scientific">uncultured Caudovirales phage</name>
    <dbReference type="NCBI Taxonomy" id="2100421"/>
    <lineage>
        <taxon>Viruses</taxon>
        <taxon>Duplodnaviria</taxon>
        <taxon>Heunggongvirae</taxon>
        <taxon>Uroviricota</taxon>
        <taxon>Caudoviricetes</taxon>
        <taxon>Peduoviridae</taxon>
        <taxon>Maltschvirus</taxon>
        <taxon>Maltschvirus maltsch</taxon>
    </lineage>
</organism>
<name>A0A6J5M866_9CAUD</name>
<reference evidence="1" key="1">
    <citation type="submission" date="2020-04" db="EMBL/GenBank/DDBJ databases">
        <authorList>
            <person name="Chiriac C."/>
            <person name="Salcher M."/>
            <person name="Ghai R."/>
            <person name="Kavagutti S V."/>
        </authorList>
    </citation>
    <scope>NUCLEOTIDE SEQUENCE</scope>
</reference>
<dbReference type="EMBL" id="LR796415">
    <property type="protein sequence ID" value="CAB4143205.1"/>
    <property type="molecule type" value="Genomic_DNA"/>
</dbReference>
<evidence type="ECO:0000313" key="1">
    <source>
        <dbReference type="EMBL" id="CAB4143205.1"/>
    </source>
</evidence>
<gene>
    <name evidence="1" type="ORF">UFOVP434_95</name>
</gene>
<protein>
    <submittedName>
        <fullName evidence="1">Uncharacterized protein</fullName>
    </submittedName>
</protein>